<keyword evidence="3" id="KW-1185">Reference proteome</keyword>
<protein>
    <submittedName>
        <fullName evidence="2">Uncharacterized protein</fullName>
    </submittedName>
</protein>
<dbReference type="Proteomes" id="UP000016665">
    <property type="component" value="Chromosome 17"/>
</dbReference>
<accession>A0A803VUH2</accession>
<feature type="region of interest" description="Disordered" evidence="1">
    <location>
        <begin position="1"/>
        <end position="117"/>
    </location>
</feature>
<evidence type="ECO:0000313" key="3">
    <source>
        <dbReference type="Proteomes" id="UP000016665"/>
    </source>
</evidence>
<name>A0A803VUH2_FICAL</name>
<dbReference type="Ensembl" id="ENSFALT00000028128.1">
    <property type="protein sequence ID" value="ENSFALP00000026378.1"/>
    <property type="gene ID" value="ENSFALG00000025932.1"/>
</dbReference>
<evidence type="ECO:0000313" key="2">
    <source>
        <dbReference type="Ensembl" id="ENSFALP00000026378.1"/>
    </source>
</evidence>
<sequence>MEGDGQEFSSIRPALRTLGLPQTEGEPQPKGLPQTEGEPQPKGQPQTEGEPKPKGQPQTESEPNPKGLPQTEGEPNPKGQPQTEGEPKPKGLPQTESEDCPKTRGSGPFCCTKTSPERQEQFMGPATECGTRDALGNALGSSECCRDVGCGVLLLSSYVHGTARGQLPAPFPL</sequence>
<reference evidence="2 3" key="1">
    <citation type="journal article" date="2012" name="Nature">
        <title>The genomic landscape of species divergence in Ficedula flycatchers.</title>
        <authorList>
            <person name="Ellegren H."/>
            <person name="Smeds L."/>
            <person name="Burri R."/>
            <person name="Olason P.I."/>
            <person name="Backstrom N."/>
            <person name="Kawakami T."/>
            <person name="Kunstner A."/>
            <person name="Makinen H."/>
            <person name="Nadachowska-Brzyska K."/>
            <person name="Qvarnstrom A."/>
            <person name="Uebbing S."/>
            <person name="Wolf J.B."/>
        </authorList>
    </citation>
    <scope>NUCLEOTIDE SEQUENCE [LARGE SCALE GENOMIC DNA]</scope>
</reference>
<proteinExistence type="predicted"/>
<dbReference type="AlphaFoldDB" id="A0A803VUH2"/>
<organism evidence="2 3">
    <name type="scientific">Ficedula albicollis</name>
    <name type="common">Collared flycatcher</name>
    <name type="synonym">Muscicapa albicollis</name>
    <dbReference type="NCBI Taxonomy" id="59894"/>
    <lineage>
        <taxon>Eukaryota</taxon>
        <taxon>Metazoa</taxon>
        <taxon>Chordata</taxon>
        <taxon>Craniata</taxon>
        <taxon>Vertebrata</taxon>
        <taxon>Euteleostomi</taxon>
        <taxon>Archelosauria</taxon>
        <taxon>Archosauria</taxon>
        <taxon>Dinosauria</taxon>
        <taxon>Saurischia</taxon>
        <taxon>Theropoda</taxon>
        <taxon>Coelurosauria</taxon>
        <taxon>Aves</taxon>
        <taxon>Neognathae</taxon>
        <taxon>Neoaves</taxon>
        <taxon>Telluraves</taxon>
        <taxon>Australaves</taxon>
        <taxon>Passeriformes</taxon>
        <taxon>Muscicapidae</taxon>
        <taxon>Ficedula</taxon>
    </lineage>
</organism>
<reference evidence="2" key="3">
    <citation type="submission" date="2025-09" db="UniProtKB">
        <authorList>
            <consortium name="Ensembl"/>
        </authorList>
    </citation>
    <scope>IDENTIFICATION</scope>
</reference>
<dbReference type="GeneTree" id="ENSGT01140000283007"/>
<evidence type="ECO:0000256" key="1">
    <source>
        <dbReference type="SAM" id="MobiDB-lite"/>
    </source>
</evidence>
<reference evidence="2" key="2">
    <citation type="submission" date="2025-08" db="UniProtKB">
        <authorList>
            <consortium name="Ensembl"/>
        </authorList>
    </citation>
    <scope>IDENTIFICATION</scope>
</reference>